<evidence type="ECO:0000313" key="2">
    <source>
        <dbReference type="Proteomes" id="UP000552954"/>
    </source>
</evidence>
<organism evidence="1 2">
    <name type="scientific">Ramlibacter montanisoli</name>
    <dbReference type="NCBI Taxonomy" id="2732512"/>
    <lineage>
        <taxon>Bacteria</taxon>
        <taxon>Pseudomonadati</taxon>
        <taxon>Pseudomonadota</taxon>
        <taxon>Betaproteobacteria</taxon>
        <taxon>Burkholderiales</taxon>
        <taxon>Comamonadaceae</taxon>
        <taxon>Ramlibacter</taxon>
    </lineage>
</organism>
<dbReference type="Proteomes" id="UP000552954">
    <property type="component" value="Unassembled WGS sequence"/>
</dbReference>
<gene>
    <name evidence="1" type="ORF">HK415_20610</name>
</gene>
<evidence type="ECO:0008006" key="3">
    <source>
        <dbReference type="Google" id="ProtNLM"/>
    </source>
</evidence>
<sequence>MDRSNKKTHGGNHAHPQKRAAALLAVFLLAACSSVTKVTDFEHRSLAYGWVDIKDVEINHVSSIYIQQYRPKTDAPYYTTGFKKFKDGFLFWSMALPVGSHKLDTIKGQSCLGILCSNTFYTYNFGKQGDEVGAVVIKAPGVYHLGSYKMKNEKSGWLEQSKFQVLPAPNAPSRREMLEEILKDDDTKDTPIIVERIKRELARL</sequence>
<comment type="caution">
    <text evidence="1">The sequence shown here is derived from an EMBL/GenBank/DDBJ whole genome shotgun (WGS) entry which is preliminary data.</text>
</comment>
<protein>
    <recommendedName>
        <fullName evidence="3">Lipoprotein</fullName>
    </recommendedName>
</protein>
<accession>A0A849KT07</accession>
<keyword evidence="2" id="KW-1185">Reference proteome</keyword>
<dbReference type="AlphaFoldDB" id="A0A849KT07"/>
<dbReference type="PROSITE" id="PS51257">
    <property type="entry name" value="PROKAR_LIPOPROTEIN"/>
    <property type="match status" value="1"/>
</dbReference>
<name>A0A849KT07_9BURK</name>
<dbReference type="EMBL" id="JABFCS010000001">
    <property type="protein sequence ID" value="NNU45049.1"/>
    <property type="molecule type" value="Genomic_DNA"/>
</dbReference>
<evidence type="ECO:0000313" key="1">
    <source>
        <dbReference type="EMBL" id="NNU45049.1"/>
    </source>
</evidence>
<reference evidence="1 2" key="2">
    <citation type="submission" date="2020-06" db="EMBL/GenBank/DDBJ databases">
        <title>Ramlibacter rhizophilus sp. nov., isolated from rhizosphere soil of national flower Mugunghwa from South Korea.</title>
        <authorList>
            <person name="Zheng-Fei Y."/>
            <person name="Huan T."/>
        </authorList>
    </citation>
    <scope>NUCLEOTIDE SEQUENCE [LARGE SCALE GENOMIC DNA]</scope>
    <source>
        <strain evidence="1 2">B156</strain>
    </source>
</reference>
<reference evidence="1 2" key="1">
    <citation type="submission" date="2020-05" db="EMBL/GenBank/DDBJ databases">
        <authorList>
            <person name="Khan S.A."/>
            <person name="Jeon C.O."/>
            <person name="Chun B.H."/>
        </authorList>
    </citation>
    <scope>NUCLEOTIDE SEQUENCE [LARGE SCALE GENOMIC DNA]</scope>
    <source>
        <strain evidence="1 2">B156</strain>
    </source>
</reference>
<proteinExistence type="predicted"/>